<dbReference type="EMBL" id="JH598038">
    <property type="status" value="NOT_ANNOTATED_CDS"/>
    <property type="molecule type" value="Genomic_DNA"/>
</dbReference>
<dbReference type="AlphaFoldDB" id="M4BY80"/>
<reference evidence="1" key="2">
    <citation type="submission" date="2015-06" db="UniProtKB">
        <authorList>
            <consortium name="EnsemblProtists"/>
        </authorList>
    </citation>
    <scope>IDENTIFICATION</scope>
    <source>
        <strain evidence="1">Emoy2</strain>
    </source>
</reference>
<name>M4BY80_HYAAE</name>
<dbReference type="VEuPathDB" id="FungiDB:HpaG811512"/>
<dbReference type="HOGENOM" id="CLU_3110473_0_0_1"/>
<reference evidence="2" key="1">
    <citation type="journal article" date="2010" name="Science">
        <title>Signatures of adaptation to obligate biotrophy in the Hyaloperonospora arabidopsidis genome.</title>
        <authorList>
            <person name="Baxter L."/>
            <person name="Tripathy S."/>
            <person name="Ishaque N."/>
            <person name="Boot N."/>
            <person name="Cabral A."/>
            <person name="Kemen E."/>
            <person name="Thines M."/>
            <person name="Ah-Fong A."/>
            <person name="Anderson R."/>
            <person name="Badejoko W."/>
            <person name="Bittner-Eddy P."/>
            <person name="Boore J.L."/>
            <person name="Chibucos M.C."/>
            <person name="Coates M."/>
            <person name="Dehal P."/>
            <person name="Delehaunty K."/>
            <person name="Dong S."/>
            <person name="Downton P."/>
            <person name="Dumas B."/>
            <person name="Fabro G."/>
            <person name="Fronick C."/>
            <person name="Fuerstenberg S.I."/>
            <person name="Fulton L."/>
            <person name="Gaulin E."/>
            <person name="Govers F."/>
            <person name="Hughes L."/>
            <person name="Humphray S."/>
            <person name="Jiang R.H."/>
            <person name="Judelson H."/>
            <person name="Kamoun S."/>
            <person name="Kyung K."/>
            <person name="Meijer H."/>
            <person name="Minx P."/>
            <person name="Morris P."/>
            <person name="Nelson J."/>
            <person name="Phuntumart V."/>
            <person name="Qutob D."/>
            <person name="Rehmany A."/>
            <person name="Rougon-Cardoso A."/>
            <person name="Ryden P."/>
            <person name="Torto-Alalibo T."/>
            <person name="Studholme D."/>
            <person name="Wang Y."/>
            <person name="Win J."/>
            <person name="Wood J."/>
            <person name="Clifton S.W."/>
            <person name="Rogers J."/>
            <person name="Van den Ackerveken G."/>
            <person name="Jones J.D."/>
            <person name="McDowell J.M."/>
            <person name="Beynon J."/>
            <person name="Tyler B.M."/>
        </authorList>
    </citation>
    <scope>NUCLEOTIDE SEQUENCE [LARGE SCALE GENOMIC DNA]</scope>
    <source>
        <strain evidence="2">Emoy2</strain>
    </source>
</reference>
<evidence type="ECO:0000313" key="2">
    <source>
        <dbReference type="Proteomes" id="UP000011713"/>
    </source>
</evidence>
<evidence type="ECO:0000313" key="1">
    <source>
        <dbReference type="EnsemblProtists" id="HpaP811512"/>
    </source>
</evidence>
<organism evidence="1 2">
    <name type="scientific">Hyaloperonospora arabidopsidis (strain Emoy2)</name>
    <name type="common">Downy mildew agent</name>
    <name type="synonym">Peronospora arabidopsidis</name>
    <dbReference type="NCBI Taxonomy" id="559515"/>
    <lineage>
        <taxon>Eukaryota</taxon>
        <taxon>Sar</taxon>
        <taxon>Stramenopiles</taxon>
        <taxon>Oomycota</taxon>
        <taxon>Peronosporomycetes</taxon>
        <taxon>Peronosporales</taxon>
        <taxon>Peronosporaceae</taxon>
        <taxon>Hyaloperonospora</taxon>
    </lineage>
</organism>
<sequence>MRPPHMLRAQTAQGRRERVVISSAVNVGRRFQSSSTAGVLPAEKGAMVPQA</sequence>
<keyword evidence="2" id="KW-1185">Reference proteome</keyword>
<protein>
    <submittedName>
        <fullName evidence="1">Uncharacterized protein</fullName>
    </submittedName>
</protein>
<dbReference type="InParanoid" id="M4BY80"/>
<dbReference type="EnsemblProtists" id="HpaT811512">
    <property type="protein sequence ID" value="HpaP811512"/>
    <property type="gene ID" value="HpaG811512"/>
</dbReference>
<proteinExistence type="predicted"/>
<accession>M4BY80</accession>
<dbReference type="Proteomes" id="UP000011713">
    <property type="component" value="Unassembled WGS sequence"/>
</dbReference>